<accession>U4U059</accession>
<proteinExistence type="predicted"/>
<dbReference type="EMBL" id="KB631815">
    <property type="protein sequence ID" value="ERL86457.1"/>
    <property type="molecule type" value="Genomic_DNA"/>
</dbReference>
<feature type="region of interest" description="Disordered" evidence="1">
    <location>
        <begin position="395"/>
        <end position="418"/>
    </location>
</feature>
<evidence type="ECO:0000313" key="4">
    <source>
        <dbReference type="Proteomes" id="UP000030742"/>
    </source>
</evidence>
<evidence type="ECO:0000313" key="3">
    <source>
        <dbReference type="EMBL" id="ERL86457.1"/>
    </source>
</evidence>
<feature type="signal peptide" evidence="2">
    <location>
        <begin position="1"/>
        <end position="21"/>
    </location>
</feature>
<dbReference type="Proteomes" id="UP000030742">
    <property type="component" value="Unassembled WGS sequence"/>
</dbReference>
<protein>
    <submittedName>
        <fullName evidence="3">Uncharacterized protein</fullName>
    </submittedName>
</protein>
<dbReference type="AlphaFoldDB" id="U4U059"/>
<evidence type="ECO:0000256" key="1">
    <source>
        <dbReference type="SAM" id="MobiDB-lite"/>
    </source>
</evidence>
<sequence>MAKHVGFLLLIGIGLSAIAAASYGGSIGELEFADIEEHLESLTSASTSIGDIKDAVVPYLNNWRSKRSSSSSVENADTESSNASVEPTKKPSSSELPGIIREKRSIDKEEKRSGLDDYLKKLKEVLSVPKAAGELAKKVKIMVEKVNNISESLCKNCQDDDDEDDYYYDDDDDLYRFRRNVEDENPETTFEELVGLVQNINSRLVNRTKSLINAGLDAARKAVKVAFAMASEGLNPSETASEDTNFDNSSQTVQRIRRSTPGIPILEYLEEVKQLLVVFLMDTEFIVSDIFQSLSPQGKEAVQTILSALKKVLYIIRHIFNDPLGSVAQFKSSLDRTLIEVKRVILDVTEKVKGQVLKTLQEIPRLVQVYKYRLERGRRSSEGVKFIWRRETTEPKDVSNPVQHDPQPPSSNATTANPLVKGLNGLTNLTESVSEILDVVFDLTDIFSLRRKRDIDGEETEGKTSLNIFIEGMENGTLQVLANTKELIGRTIQELGQNVDLGLQRISSALSRQRRSAEDQFEVIKMFLRELLEAISIQLKKWFEEAILFKRQLLPYNGNGEEILRAIKLKIDLARKSIGDFLTVPDLSPPSLEEFEETDDSEVEIEGKKIVSRKRRFVLMDTLVGMLAAKATSTVAGWIYQTANHFTSDYLRNPQTEEQDLNTINRMKRESDNSLLTEIIRFPGRVLEGIIQRGKKRADAIRKVITGQETEDDSDAIYPGRR</sequence>
<feature type="chain" id="PRO_5004655826" evidence="2">
    <location>
        <begin position="22"/>
        <end position="722"/>
    </location>
</feature>
<reference evidence="3 4" key="1">
    <citation type="journal article" date="2013" name="Genome Biol.">
        <title>Draft genome of the mountain pine beetle, Dendroctonus ponderosae Hopkins, a major forest pest.</title>
        <authorList>
            <person name="Keeling C.I."/>
            <person name="Yuen M.M."/>
            <person name="Liao N.Y."/>
            <person name="Docking T.R."/>
            <person name="Chan S.K."/>
            <person name="Taylor G.A."/>
            <person name="Palmquist D.L."/>
            <person name="Jackman S.D."/>
            <person name="Nguyen A."/>
            <person name="Li M."/>
            <person name="Henderson H."/>
            <person name="Janes J.K."/>
            <person name="Zhao Y."/>
            <person name="Pandoh P."/>
            <person name="Moore R."/>
            <person name="Sperling F.A."/>
            <person name="Huber D.P."/>
            <person name="Birol I."/>
            <person name="Jones S.J."/>
            <person name="Bohlmann J."/>
        </authorList>
    </citation>
    <scope>NUCLEOTIDE SEQUENCE</scope>
</reference>
<evidence type="ECO:0000256" key="2">
    <source>
        <dbReference type="SAM" id="SignalP"/>
    </source>
</evidence>
<gene>
    <name evidence="3" type="ORF">D910_03864</name>
</gene>
<feature type="region of interest" description="Disordered" evidence="1">
    <location>
        <begin position="68"/>
        <end position="99"/>
    </location>
</feature>
<keyword evidence="2" id="KW-0732">Signal</keyword>
<name>U4U059_DENPD</name>
<feature type="compositionally biased region" description="Polar residues" evidence="1">
    <location>
        <begin position="73"/>
        <end position="95"/>
    </location>
</feature>
<organism evidence="3 4">
    <name type="scientific">Dendroctonus ponderosae</name>
    <name type="common">Mountain pine beetle</name>
    <dbReference type="NCBI Taxonomy" id="77166"/>
    <lineage>
        <taxon>Eukaryota</taxon>
        <taxon>Metazoa</taxon>
        <taxon>Ecdysozoa</taxon>
        <taxon>Arthropoda</taxon>
        <taxon>Hexapoda</taxon>
        <taxon>Insecta</taxon>
        <taxon>Pterygota</taxon>
        <taxon>Neoptera</taxon>
        <taxon>Endopterygota</taxon>
        <taxon>Coleoptera</taxon>
        <taxon>Polyphaga</taxon>
        <taxon>Cucujiformia</taxon>
        <taxon>Curculionidae</taxon>
        <taxon>Scolytinae</taxon>
        <taxon>Dendroctonus</taxon>
    </lineage>
</organism>